<dbReference type="Pfam" id="PF13041">
    <property type="entry name" value="PPR_2"/>
    <property type="match status" value="1"/>
</dbReference>
<gene>
    <name evidence="5" type="ORF">MERR_LOCUS41387</name>
</gene>
<dbReference type="InterPro" id="IPR011990">
    <property type="entry name" value="TPR-like_helical_dom_sf"/>
</dbReference>
<sequence>MMKHCLEQHARHILAHGSRNRFFSSYTTRTLSSLATNQTLQSRIESAIHQKADISTALEQWRKQEGNQSNPSLVRGIVEKLRDSQKFRHALEVSDWMIKQNICKLVPEDFAARFHLIEKVLGLEEAEKFFESVPKNLRGESIYTALLNSYEKRSGREALDKAESTFKKMKELGLLLRSSPYNSMTSLYSSFEKIDKVDEILLEMKESEIEYDSVTVNNALRVYAAVSDIKTMEKFLADWEEKATIEWRTRLDMAKAYLRDGSKEKAKEMLIKTEELKDHTNLYEELMKIYGEVGEREDVYRIWNLYKKTREQSNEGFIALIESLLKLDDVEGAEEIYNNEWERSGLEFDVRLPVMLANGYREKGMVEKADELLNKKTMRNIRLVRPVTPLLQELGAKGKVSDLRDLIKSLIDSHQFSKALEATKWVDERRMFNLVPEDYVVRLHVIEKVLGLEEAEKYFETSIPEKMKDCSVYLTLLNCYTRSHKTLNKAEAVFEVMEGLGFLSKLSPFNSMISLYSQLGRRSEVENLVKKMKERNVEPDSVTLNNVLRLYAEETDIEAMEKYKIDDADKLEVRTTVAMGKAYEREGMLTKAIEITRSKKEAHRLWNEYKKKPEREESEREMISSLLKLGDVKGAEEVYGEWEPEGPKLDARIPGLLISRYYEENDEKKVREVVDSIRKMRKRMHVNMFTQGLVDIGPSVVFLGAVMAFGYKFVF</sequence>
<evidence type="ECO:0000313" key="6">
    <source>
        <dbReference type="Proteomes" id="UP000467841"/>
    </source>
</evidence>
<comment type="caution">
    <text evidence="5">The sequence shown here is derived from an EMBL/GenBank/DDBJ whole genome shotgun (WGS) entry which is preliminary data.</text>
</comment>
<proteinExistence type="inferred from homology"/>
<dbReference type="OrthoDB" id="1077735at2759"/>
<organism evidence="5 6">
    <name type="scientific">Microthlaspi erraticum</name>
    <dbReference type="NCBI Taxonomy" id="1685480"/>
    <lineage>
        <taxon>Eukaryota</taxon>
        <taxon>Viridiplantae</taxon>
        <taxon>Streptophyta</taxon>
        <taxon>Embryophyta</taxon>
        <taxon>Tracheophyta</taxon>
        <taxon>Spermatophyta</taxon>
        <taxon>Magnoliopsida</taxon>
        <taxon>eudicotyledons</taxon>
        <taxon>Gunneridae</taxon>
        <taxon>Pentapetalae</taxon>
        <taxon>rosids</taxon>
        <taxon>malvids</taxon>
        <taxon>Brassicales</taxon>
        <taxon>Brassicaceae</taxon>
        <taxon>Coluteocarpeae</taxon>
        <taxon>Microthlaspi</taxon>
    </lineage>
</organism>
<evidence type="ECO:0008006" key="7">
    <source>
        <dbReference type="Google" id="ProtNLM"/>
    </source>
</evidence>
<dbReference type="GO" id="GO:0003729">
    <property type="term" value="F:mRNA binding"/>
    <property type="evidence" value="ECO:0007669"/>
    <property type="project" value="UniProtKB-ARBA"/>
</dbReference>
<dbReference type="Gene3D" id="1.25.40.10">
    <property type="entry name" value="Tetratricopeptide repeat domain"/>
    <property type="match status" value="3"/>
</dbReference>
<name>A0A6D2L3P5_9BRAS</name>
<accession>A0A6D2L3P5</accession>
<evidence type="ECO:0000256" key="4">
    <source>
        <dbReference type="SAM" id="Phobius"/>
    </source>
</evidence>
<keyword evidence="4" id="KW-1133">Transmembrane helix</keyword>
<dbReference type="PROSITE" id="PS51375">
    <property type="entry name" value="PPR"/>
    <property type="match status" value="3"/>
</dbReference>
<keyword evidence="4" id="KW-0472">Membrane</keyword>
<evidence type="ECO:0000256" key="3">
    <source>
        <dbReference type="PROSITE-ProRule" id="PRU00708"/>
    </source>
</evidence>
<keyword evidence="2" id="KW-0677">Repeat</keyword>
<reference evidence="5" key="1">
    <citation type="submission" date="2020-01" db="EMBL/GenBank/DDBJ databases">
        <authorList>
            <person name="Mishra B."/>
        </authorList>
    </citation>
    <scope>NUCLEOTIDE SEQUENCE [LARGE SCALE GENOMIC DNA]</scope>
</reference>
<feature type="transmembrane region" description="Helical" evidence="4">
    <location>
        <begin position="688"/>
        <end position="711"/>
    </location>
</feature>
<dbReference type="Proteomes" id="UP000467841">
    <property type="component" value="Unassembled WGS sequence"/>
</dbReference>
<dbReference type="InterPro" id="IPR002885">
    <property type="entry name" value="PPR_rpt"/>
</dbReference>
<dbReference type="AlphaFoldDB" id="A0A6D2L3P5"/>
<dbReference type="EMBL" id="CACVBM020001562">
    <property type="protein sequence ID" value="CAA7054151.1"/>
    <property type="molecule type" value="Genomic_DNA"/>
</dbReference>
<comment type="similarity">
    <text evidence="1">Belongs to the PPR family. P subfamily.</text>
</comment>
<feature type="repeat" description="PPR" evidence="3">
    <location>
        <begin position="505"/>
        <end position="539"/>
    </location>
</feature>
<dbReference type="PANTHER" id="PTHR45717">
    <property type="entry name" value="OS12G0527900 PROTEIN"/>
    <property type="match status" value="1"/>
</dbReference>
<keyword evidence="6" id="KW-1185">Reference proteome</keyword>
<dbReference type="PANTHER" id="PTHR45717:SF30">
    <property type="entry name" value="PENTATRICOPEPTIDE REPEAT (PPR) SUPERFAMILY PROTEIN"/>
    <property type="match status" value="1"/>
</dbReference>
<dbReference type="NCBIfam" id="TIGR00756">
    <property type="entry name" value="PPR"/>
    <property type="match status" value="1"/>
</dbReference>
<keyword evidence="4" id="KW-0812">Transmembrane</keyword>
<protein>
    <recommendedName>
        <fullName evidence="7">Pentacotripeptide-repeat region of PRORP domain-containing protein</fullName>
    </recommendedName>
</protein>
<dbReference type="GO" id="GO:0005739">
    <property type="term" value="C:mitochondrion"/>
    <property type="evidence" value="ECO:0007669"/>
    <property type="project" value="TreeGrafter"/>
</dbReference>
<feature type="repeat" description="PPR" evidence="3">
    <location>
        <begin position="139"/>
        <end position="176"/>
    </location>
</feature>
<evidence type="ECO:0000256" key="2">
    <source>
        <dbReference type="ARBA" id="ARBA00022737"/>
    </source>
</evidence>
<feature type="repeat" description="PPR" evidence="3">
    <location>
        <begin position="469"/>
        <end position="504"/>
    </location>
</feature>
<evidence type="ECO:0000256" key="1">
    <source>
        <dbReference type="ARBA" id="ARBA00007626"/>
    </source>
</evidence>
<dbReference type="FunFam" id="1.25.40.10:FF:001541">
    <property type="entry name" value="Pentatricopeptide repeat (PPR) superfamily protein"/>
    <property type="match status" value="2"/>
</dbReference>
<evidence type="ECO:0000313" key="5">
    <source>
        <dbReference type="EMBL" id="CAA7054151.1"/>
    </source>
</evidence>
<dbReference type="Pfam" id="PF01535">
    <property type="entry name" value="PPR"/>
    <property type="match status" value="2"/>
</dbReference>